<keyword evidence="1" id="KW-1133">Transmembrane helix</keyword>
<feature type="transmembrane region" description="Helical" evidence="1">
    <location>
        <begin position="6"/>
        <end position="25"/>
    </location>
</feature>
<gene>
    <name evidence="2" type="ORF">HW532_20545</name>
</gene>
<evidence type="ECO:0000256" key="1">
    <source>
        <dbReference type="SAM" id="Phobius"/>
    </source>
</evidence>
<keyword evidence="1" id="KW-0812">Transmembrane</keyword>
<accession>A0A7S8C7T6</accession>
<feature type="transmembrane region" description="Helical" evidence="1">
    <location>
        <begin position="32"/>
        <end position="49"/>
    </location>
</feature>
<proteinExistence type="predicted"/>
<feature type="transmembrane region" description="Helical" evidence="1">
    <location>
        <begin position="164"/>
        <end position="187"/>
    </location>
</feature>
<sequence>MIIAFTWGLAAGSALLIGALVGWYATPGKRTTAAIMAFGSGVLISAVAFDLMDEARLSGGMVPTSLGFLAGALAFTVGTLLLGRLGGRHRKRSGRQQDPSGQAGIAIALGSLLDGIPEAMVIGLSLLEGEGVALATVAAIFLSNLPEGLSSAAGMKATGRGRGYVFGVWGGVTLICGLAALAGFSLFEGADPRLVALTQAIAGGAIIAMIADTMIPEAFGETHSATGLITALGFLVAFSLSHMLG</sequence>
<dbReference type="KEGG" id="kmn:HW532_20545"/>
<keyword evidence="1" id="KW-0472">Membrane</keyword>
<evidence type="ECO:0000313" key="2">
    <source>
        <dbReference type="EMBL" id="QPC44876.1"/>
    </source>
</evidence>
<name>A0A7S8C7T6_9HYPH</name>
<keyword evidence="3" id="KW-1185">Reference proteome</keyword>
<organism evidence="2 3">
    <name type="scientific">Kaustia mangrovi</name>
    <dbReference type="NCBI Taxonomy" id="2593653"/>
    <lineage>
        <taxon>Bacteria</taxon>
        <taxon>Pseudomonadati</taxon>
        <taxon>Pseudomonadota</taxon>
        <taxon>Alphaproteobacteria</taxon>
        <taxon>Hyphomicrobiales</taxon>
        <taxon>Parvibaculaceae</taxon>
        <taxon>Kaustia</taxon>
    </lineage>
</organism>
<reference evidence="2 3" key="1">
    <citation type="submission" date="2020-06" db="EMBL/GenBank/DDBJ databases">
        <title>Genome sequence of 2 isolates from Red Sea Mangroves.</title>
        <authorList>
            <person name="Sefrji F."/>
            <person name="Michoud G."/>
            <person name="Merlino G."/>
            <person name="Daffonchio D."/>
        </authorList>
    </citation>
    <scope>NUCLEOTIDE SEQUENCE [LARGE SCALE GENOMIC DNA]</scope>
    <source>
        <strain evidence="2 3">R1DC25</strain>
    </source>
</reference>
<evidence type="ECO:0000313" key="3">
    <source>
        <dbReference type="Proteomes" id="UP000593594"/>
    </source>
</evidence>
<dbReference type="RefSeq" id="WP_213162247.1">
    <property type="nucleotide sequence ID" value="NZ_CP058214.1"/>
</dbReference>
<dbReference type="AlphaFoldDB" id="A0A7S8C7T6"/>
<feature type="transmembrane region" description="Helical" evidence="1">
    <location>
        <begin position="223"/>
        <end position="244"/>
    </location>
</feature>
<protein>
    <submittedName>
        <fullName evidence="2">ZIP family zinc transporter</fullName>
    </submittedName>
</protein>
<dbReference type="EMBL" id="CP058214">
    <property type="protein sequence ID" value="QPC44876.1"/>
    <property type="molecule type" value="Genomic_DNA"/>
</dbReference>
<feature type="transmembrane region" description="Helical" evidence="1">
    <location>
        <begin position="193"/>
        <end position="211"/>
    </location>
</feature>
<feature type="transmembrane region" description="Helical" evidence="1">
    <location>
        <begin position="103"/>
        <end position="126"/>
    </location>
</feature>
<dbReference type="Proteomes" id="UP000593594">
    <property type="component" value="Chromosome"/>
</dbReference>
<feature type="transmembrane region" description="Helical" evidence="1">
    <location>
        <begin position="61"/>
        <end position="82"/>
    </location>
</feature>